<dbReference type="PANTHER" id="PTHR42878:SF7">
    <property type="entry name" value="SENSOR HISTIDINE KINASE GLRK"/>
    <property type="match status" value="1"/>
</dbReference>
<evidence type="ECO:0000259" key="11">
    <source>
        <dbReference type="PROSITE" id="PS50109"/>
    </source>
</evidence>
<dbReference type="SUPFAM" id="SSF158472">
    <property type="entry name" value="HAMP domain-like"/>
    <property type="match status" value="1"/>
</dbReference>
<dbReference type="SMART" id="SM00388">
    <property type="entry name" value="HisKA"/>
    <property type="match status" value="1"/>
</dbReference>
<dbReference type="PROSITE" id="PS50885">
    <property type="entry name" value="HAMP"/>
    <property type="match status" value="1"/>
</dbReference>
<dbReference type="SUPFAM" id="SSF55874">
    <property type="entry name" value="ATPase domain of HSP90 chaperone/DNA topoisomerase II/histidine kinase"/>
    <property type="match status" value="1"/>
</dbReference>
<evidence type="ECO:0000256" key="9">
    <source>
        <dbReference type="ARBA" id="ARBA00023012"/>
    </source>
</evidence>
<protein>
    <recommendedName>
        <fullName evidence="3">histidine kinase</fullName>
        <ecNumber evidence="3">2.7.13.3</ecNumber>
    </recommendedName>
</protein>
<dbReference type="Pfam" id="PF00512">
    <property type="entry name" value="HisKA"/>
    <property type="match status" value="1"/>
</dbReference>
<feature type="domain" description="HAMP" evidence="12">
    <location>
        <begin position="109"/>
        <end position="161"/>
    </location>
</feature>
<dbReference type="PRINTS" id="PR00344">
    <property type="entry name" value="BCTRLSENSOR"/>
</dbReference>
<name>A0A8T7LZ81_9CHLR</name>
<evidence type="ECO:0000256" key="8">
    <source>
        <dbReference type="ARBA" id="ARBA00022840"/>
    </source>
</evidence>
<dbReference type="PROSITE" id="PS50109">
    <property type="entry name" value="HIS_KIN"/>
    <property type="match status" value="1"/>
</dbReference>
<dbReference type="InterPro" id="IPR003660">
    <property type="entry name" value="HAMP_dom"/>
</dbReference>
<dbReference type="EMBL" id="JACATZ010000001">
    <property type="protein sequence ID" value="NWJ44261.1"/>
    <property type="molecule type" value="Genomic_DNA"/>
</dbReference>
<gene>
    <name evidence="13" type="ORF">HXX08_00135</name>
    <name evidence="14" type="ORF">OZ401_001947</name>
</gene>
<evidence type="ECO:0000256" key="3">
    <source>
        <dbReference type="ARBA" id="ARBA00012438"/>
    </source>
</evidence>
<proteinExistence type="predicted"/>
<keyword evidence="10" id="KW-0812">Transmembrane</keyword>
<keyword evidence="5" id="KW-0808">Transferase</keyword>
<reference evidence="13 15" key="1">
    <citation type="submission" date="2020-06" db="EMBL/GenBank/DDBJ databases">
        <title>Anoxygenic phototrophic Chloroflexota member uses a Type I reaction center.</title>
        <authorList>
            <person name="Tsuji J.M."/>
            <person name="Shaw N.A."/>
            <person name="Nagashima S."/>
            <person name="Venkiteswaran J."/>
            <person name="Schiff S.L."/>
            <person name="Hanada S."/>
            <person name="Tank M."/>
            <person name="Neufeld J.D."/>
        </authorList>
    </citation>
    <scope>NUCLEOTIDE SEQUENCE [LARGE SCALE GENOMIC DNA]</scope>
    <source>
        <strain evidence="13">L227-S17</strain>
    </source>
</reference>
<keyword evidence="4" id="KW-0597">Phosphoprotein</keyword>
<dbReference type="FunFam" id="3.30.565.10:FF:000006">
    <property type="entry name" value="Sensor histidine kinase WalK"/>
    <property type="match status" value="1"/>
</dbReference>
<keyword evidence="6" id="KW-0547">Nucleotide-binding</keyword>
<dbReference type="Pfam" id="PF02518">
    <property type="entry name" value="HATPase_c"/>
    <property type="match status" value="1"/>
</dbReference>
<dbReference type="InterPro" id="IPR003594">
    <property type="entry name" value="HATPase_dom"/>
</dbReference>
<keyword evidence="10" id="KW-1133">Transmembrane helix</keyword>
<evidence type="ECO:0000259" key="12">
    <source>
        <dbReference type="PROSITE" id="PS50885"/>
    </source>
</evidence>
<comment type="catalytic activity">
    <reaction evidence="1">
        <text>ATP + protein L-histidine = ADP + protein N-phospho-L-histidine.</text>
        <dbReference type="EC" id="2.7.13.3"/>
    </reaction>
</comment>
<dbReference type="Gene3D" id="6.10.340.10">
    <property type="match status" value="1"/>
</dbReference>
<dbReference type="GO" id="GO:0000156">
    <property type="term" value="F:phosphorelay response regulator activity"/>
    <property type="evidence" value="ECO:0007669"/>
    <property type="project" value="TreeGrafter"/>
</dbReference>
<dbReference type="PANTHER" id="PTHR42878">
    <property type="entry name" value="TWO-COMPONENT HISTIDINE KINASE"/>
    <property type="match status" value="1"/>
</dbReference>
<dbReference type="EC" id="2.7.13.3" evidence="3"/>
<keyword evidence="8 14" id="KW-0067">ATP-binding</keyword>
<evidence type="ECO:0000256" key="4">
    <source>
        <dbReference type="ARBA" id="ARBA00022553"/>
    </source>
</evidence>
<dbReference type="InterPro" id="IPR036890">
    <property type="entry name" value="HATPase_C_sf"/>
</dbReference>
<evidence type="ECO:0000256" key="1">
    <source>
        <dbReference type="ARBA" id="ARBA00000085"/>
    </source>
</evidence>
<comment type="subcellular location">
    <subcellularLocation>
        <location evidence="2">Membrane</location>
    </subcellularLocation>
</comment>
<dbReference type="Proteomes" id="UP001431572">
    <property type="component" value="Chromosome 1"/>
</dbReference>
<dbReference type="InterPro" id="IPR004358">
    <property type="entry name" value="Sig_transdc_His_kin-like_C"/>
</dbReference>
<evidence type="ECO:0000313" key="13">
    <source>
        <dbReference type="EMBL" id="NWJ44261.1"/>
    </source>
</evidence>
<feature type="domain" description="Histidine kinase" evidence="11">
    <location>
        <begin position="169"/>
        <end position="385"/>
    </location>
</feature>
<dbReference type="CDD" id="cd00082">
    <property type="entry name" value="HisKA"/>
    <property type="match status" value="1"/>
</dbReference>
<dbReference type="InterPro" id="IPR036097">
    <property type="entry name" value="HisK_dim/P_sf"/>
</dbReference>
<dbReference type="GO" id="GO:0030295">
    <property type="term" value="F:protein kinase activator activity"/>
    <property type="evidence" value="ECO:0007669"/>
    <property type="project" value="TreeGrafter"/>
</dbReference>
<dbReference type="GO" id="GO:0016020">
    <property type="term" value="C:membrane"/>
    <property type="evidence" value="ECO:0007669"/>
    <property type="project" value="UniProtKB-SubCell"/>
</dbReference>
<sequence length="385" mass="41706">MKAATFKRPVVGRLSIKLFLSYLIVIGLGTLTLLVAVNQVAIDSFTGRMRQYRGGTTIPGQGRGTAQRGLGALDPAVADAFQGAINDALLVAGIVAVVVAVITSLVVTGRITGPVRRMSEASRRIAAGKYSERVVTKSKDELGELAYNFNQMAETLEETEHRRMELIGDVAHELRTPVATLEGYLEGLLDGVIESNERTWAKLHDEAGRLRRLVDDLQELSRAEARQVPLNIASVNPLEIAQVAIERLSHQYAEKGLEFSTELSQKLPTIKADHDRTVQVLTNLLTNSLRYTPAPGKVQLTLSHKGNEVEYRVTDNGVGIAPENLPHLFERFYRVDKSRSRALGGSGIGLTIAKALVEEMGGTIQAESAGAGKGATFSFTLPIAQ</sequence>
<dbReference type="SUPFAM" id="SSF47384">
    <property type="entry name" value="Homodimeric domain of signal transducing histidine kinase"/>
    <property type="match status" value="1"/>
</dbReference>
<dbReference type="CDD" id="cd06225">
    <property type="entry name" value="HAMP"/>
    <property type="match status" value="1"/>
</dbReference>
<dbReference type="SMART" id="SM00387">
    <property type="entry name" value="HATPase_c"/>
    <property type="match status" value="1"/>
</dbReference>
<dbReference type="InterPro" id="IPR005467">
    <property type="entry name" value="His_kinase_dom"/>
</dbReference>
<organism evidence="13 15">
    <name type="scientific">Candidatus Chlorohelix allophototropha</name>
    <dbReference type="NCBI Taxonomy" id="3003348"/>
    <lineage>
        <taxon>Bacteria</taxon>
        <taxon>Bacillati</taxon>
        <taxon>Chloroflexota</taxon>
        <taxon>Chloroflexia</taxon>
        <taxon>Candidatus Chloroheliales</taxon>
        <taxon>Candidatus Chloroheliaceae</taxon>
        <taxon>Candidatus Chlorohelix</taxon>
    </lineage>
</organism>
<dbReference type="CDD" id="cd00075">
    <property type="entry name" value="HATPase"/>
    <property type="match status" value="1"/>
</dbReference>
<keyword evidence="7" id="KW-0418">Kinase</keyword>
<evidence type="ECO:0000313" key="15">
    <source>
        <dbReference type="Proteomes" id="UP000521676"/>
    </source>
</evidence>
<dbReference type="InterPro" id="IPR003661">
    <property type="entry name" value="HisK_dim/P_dom"/>
</dbReference>
<dbReference type="Pfam" id="PF00672">
    <property type="entry name" value="HAMP"/>
    <property type="match status" value="1"/>
</dbReference>
<dbReference type="GO" id="GO:0005524">
    <property type="term" value="F:ATP binding"/>
    <property type="evidence" value="ECO:0007669"/>
    <property type="project" value="UniProtKB-KW"/>
</dbReference>
<dbReference type="SMART" id="SM00304">
    <property type="entry name" value="HAMP"/>
    <property type="match status" value="1"/>
</dbReference>
<feature type="transmembrane region" description="Helical" evidence="10">
    <location>
        <begin position="88"/>
        <end position="108"/>
    </location>
</feature>
<dbReference type="RefSeq" id="WP_341468039.1">
    <property type="nucleotide sequence ID" value="NZ_CP128399.1"/>
</dbReference>
<dbReference type="Gene3D" id="3.30.565.10">
    <property type="entry name" value="Histidine kinase-like ATPase, C-terminal domain"/>
    <property type="match status" value="1"/>
</dbReference>
<dbReference type="InterPro" id="IPR050351">
    <property type="entry name" value="BphY/WalK/GraS-like"/>
</dbReference>
<dbReference type="Gene3D" id="1.10.287.130">
    <property type="match status" value="1"/>
</dbReference>
<dbReference type="AlphaFoldDB" id="A0A8T7LZ81"/>
<dbReference type="Proteomes" id="UP000521676">
    <property type="component" value="Unassembled WGS sequence"/>
</dbReference>
<dbReference type="EMBL" id="CP128399">
    <property type="protein sequence ID" value="WJW66158.1"/>
    <property type="molecule type" value="Genomic_DNA"/>
</dbReference>
<keyword evidence="9" id="KW-0902">Two-component regulatory system</keyword>
<evidence type="ECO:0000313" key="14">
    <source>
        <dbReference type="EMBL" id="WJW66158.1"/>
    </source>
</evidence>
<evidence type="ECO:0000256" key="6">
    <source>
        <dbReference type="ARBA" id="ARBA00022741"/>
    </source>
</evidence>
<keyword evidence="16" id="KW-1185">Reference proteome</keyword>
<evidence type="ECO:0000256" key="2">
    <source>
        <dbReference type="ARBA" id="ARBA00004370"/>
    </source>
</evidence>
<evidence type="ECO:0000256" key="7">
    <source>
        <dbReference type="ARBA" id="ARBA00022777"/>
    </source>
</evidence>
<evidence type="ECO:0000256" key="5">
    <source>
        <dbReference type="ARBA" id="ARBA00022679"/>
    </source>
</evidence>
<evidence type="ECO:0000313" key="16">
    <source>
        <dbReference type="Proteomes" id="UP001431572"/>
    </source>
</evidence>
<dbReference type="GO" id="GO:0000155">
    <property type="term" value="F:phosphorelay sensor kinase activity"/>
    <property type="evidence" value="ECO:0007669"/>
    <property type="project" value="InterPro"/>
</dbReference>
<reference evidence="14" key="2">
    <citation type="journal article" date="2024" name="Nature">
        <title>Anoxygenic phototroph of the Chloroflexota uses a type I reaction centre.</title>
        <authorList>
            <person name="Tsuji J.M."/>
            <person name="Shaw N.A."/>
            <person name="Nagashima S."/>
            <person name="Venkiteswaran J.J."/>
            <person name="Schiff S.L."/>
            <person name="Watanabe T."/>
            <person name="Fukui M."/>
            <person name="Hanada S."/>
            <person name="Tank M."/>
            <person name="Neufeld J.D."/>
        </authorList>
    </citation>
    <scope>NUCLEOTIDE SEQUENCE</scope>
    <source>
        <strain evidence="14">L227-S17</strain>
    </source>
</reference>
<evidence type="ECO:0000256" key="10">
    <source>
        <dbReference type="SAM" id="Phobius"/>
    </source>
</evidence>
<keyword evidence="10" id="KW-0472">Membrane</keyword>
<accession>A0A8T7LZ81</accession>
<feature type="transmembrane region" description="Helical" evidence="10">
    <location>
        <begin position="20"/>
        <end position="42"/>
    </location>
</feature>
<dbReference type="GO" id="GO:0007234">
    <property type="term" value="P:osmosensory signaling via phosphorelay pathway"/>
    <property type="evidence" value="ECO:0007669"/>
    <property type="project" value="TreeGrafter"/>
</dbReference>